<dbReference type="GO" id="GO:0007264">
    <property type="term" value="P:small GTPase-mediated signal transduction"/>
    <property type="evidence" value="ECO:0007669"/>
    <property type="project" value="TreeGrafter"/>
</dbReference>
<evidence type="ECO:0000313" key="5">
    <source>
        <dbReference type="Proteomes" id="UP000694392"/>
    </source>
</evidence>
<reference evidence="4" key="1">
    <citation type="submission" date="2025-08" db="UniProtKB">
        <authorList>
            <consortium name="Ensembl"/>
        </authorList>
    </citation>
    <scope>IDENTIFICATION</scope>
</reference>
<keyword evidence="1" id="KW-0343">GTPase activation</keyword>
<dbReference type="SUPFAM" id="SSF48350">
    <property type="entry name" value="GTPase activation domain, GAP"/>
    <property type="match status" value="1"/>
</dbReference>
<feature type="region of interest" description="Disordered" evidence="2">
    <location>
        <begin position="536"/>
        <end position="737"/>
    </location>
</feature>
<dbReference type="GeneTree" id="ENSGT00940000161411"/>
<keyword evidence="5" id="KW-1185">Reference proteome</keyword>
<dbReference type="Pfam" id="PF00620">
    <property type="entry name" value="RhoGAP"/>
    <property type="match status" value="1"/>
</dbReference>
<feature type="compositionally biased region" description="Basic and acidic residues" evidence="2">
    <location>
        <begin position="202"/>
        <end position="221"/>
    </location>
</feature>
<evidence type="ECO:0000259" key="3">
    <source>
        <dbReference type="PROSITE" id="PS50238"/>
    </source>
</evidence>
<feature type="compositionally biased region" description="Basic and acidic residues" evidence="2">
    <location>
        <begin position="647"/>
        <end position="673"/>
    </location>
</feature>
<feature type="compositionally biased region" description="Polar residues" evidence="2">
    <location>
        <begin position="178"/>
        <end position="191"/>
    </location>
</feature>
<evidence type="ECO:0000256" key="2">
    <source>
        <dbReference type="SAM" id="MobiDB-lite"/>
    </source>
</evidence>
<feature type="domain" description="Rho-GAP" evidence="3">
    <location>
        <begin position="1"/>
        <end position="67"/>
    </location>
</feature>
<evidence type="ECO:0000313" key="4">
    <source>
        <dbReference type="Ensembl" id="ENSSPUP00000011843.1"/>
    </source>
</evidence>
<dbReference type="Proteomes" id="UP000694392">
    <property type="component" value="Unplaced"/>
</dbReference>
<accession>A0A8D0GVI8</accession>
<organism evidence="4 5">
    <name type="scientific">Sphenodon punctatus</name>
    <name type="common">Tuatara</name>
    <name type="synonym">Hatteria punctata</name>
    <dbReference type="NCBI Taxonomy" id="8508"/>
    <lineage>
        <taxon>Eukaryota</taxon>
        <taxon>Metazoa</taxon>
        <taxon>Chordata</taxon>
        <taxon>Craniata</taxon>
        <taxon>Vertebrata</taxon>
        <taxon>Euteleostomi</taxon>
        <taxon>Lepidosauria</taxon>
        <taxon>Sphenodontia</taxon>
        <taxon>Sphenodontidae</taxon>
        <taxon>Sphenodon</taxon>
    </lineage>
</organism>
<dbReference type="GO" id="GO:0035024">
    <property type="term" value="P:negative regulation of Rho protein signal transduction"/>
    <property type="evidence" value="ECO:0007669"/>
    <property type="project" value="Ensembl"/>
</dbReference>
<reference evidence="4" key="2">
    <citation type="submission" date="2025-09" db="UniProtKB">
        <authorList>
            <consortium name="Ensembl"/>
        </authorList>
    </citation>
    <scope>IDENTIFICATION</scope>
</reference>
<dbReference type="PROSITE" id="PS50238">
    <property type="entry name" value="RHOGAP"/>
    <property type="match status" value="1"/>
</dbReference>
<dbReference type="GO" id="GO:0005096">
    <property type="term" value="F:GTPase activator activity"/>
    <property type="evidence" value="ECO:0007669"/>
    <property type="project" value="UniProtKB-KW"/>
</dbReference>
<sequence length="788" mass="86480">MRHLVRMASYHLQTNMHARNLAIVWAPNLLRSKDIETSGFNGTAAFMEVRIQSIVVEFILTHVEQLFGDAPLSGSDRESFRKSLLLPTFSSQVAISDEKYCLSYNVPTMLNQGDGPPQMRPYHTIIELTDHKKVSLKVKKWRSIFNLGRSSHDSKRKLNKAEDKDDKSEKVSLRSAKSMDSLSSMPNTSINDDAGVGRKRSQKELGKRRESFDSPSSHEESFLESDEYPDGKVKGEEGQGESEGEATVKSEPTTPKAKRASLVGGTPQGRSPKAARNRAEKCAGVHISGPFSVTVPFHITSNLTLSRLTRGLECPALSYRSLDTEAAESSLAQAEENSGQKEEEDKVSQSTTSKAGPMEAEPKMESLPGLEEKRLSLEVDDSFSFLDTWQEYSIEGDQPQKKSLQETAHDVYMDSMMGGCPLMDDDIGSGLMNEMIGAGMQPEEFSSMDYLSIEDCMNEYPEEEADRFYVASSCLDNEEPFMEMDPEEVFHSAYDDLSPLATELKKIQQLVEDQSSELGPSEDVLDGDVVQESLGEQLIRPSEEGILPKDLSGGSLSEKDRITSASSSPHVPELTESYWSEDTALGHGNNDNQPWTPLKDVAETTATETDLTMKELEDATLRDGVDPMKTSHSVQRESPHPTPNDVPEEKSESYLAPERENQPSRSSHERDGQLEALGLSEREQVLCAPGMSAHAQKEVGKSNGQVGSSGQEKMSESGKGSPQLLATDASSSPVICPGPPLLLGTCLPVDPLLETETSNERSPNPTPFLDTGPEVLSLIEDFPDAATL</sequence>
<dbReference type="PANTHER" id="PTHR15729">
    <property type="entry name" value="CDC42 GTPASE-ACTIVATING PROTEIN"/>
    <property type="match status" value="1"/>
</dbReference>
<feature type="region of interest" description="Disordered" evidence="2">
    <location>
        <begin position="328"/>
        <end position="368"/>
    </location>
</feature>
<dbReference type="FunFam" id="1.10.555.10:FF:000059">
    <property type="entry name" value="rho GTPase-activating protein 30 isoform X2"/>
    <property type="match status" value="1"/>
</dbReference>
<feature type="compositionally biased region" description="Basic and acidic residues" evidence="2">
    <location>
        <begin position="159"/>
        <end position="172"/>
    </location>
</feature>
<proteinExistence type="predicted"/>
<feature type="compositionally biased region" description="Basic and acidic residues" evidence="2">
    <location>
        <begin position="611"/>
        <end position="626"/>
    </location>
</feature>
<dbReference type="InterPro" id="IPR051576">
    <property type="entry name" value="PX-Rho_GAP"/>
</dbReference>
<feature type="compositionally biased region" description="Low complexity" evidence="2">
    <location>
        <begin position="328"/>
        <end position="337"/>
    </location>
</feature>
<evidence type="ECO:0000256" key="1">
    <source>
        <dbReference type="ARBA" id="ARBA00022468"/>
    </source>
</evidence>
<dbReference type="PANTHER" id="PTHR15729:SF12">
    <property type="entry name" value="RHO GTPASE-ACTIVATING PROTEIN 30"/>
    <property type="match status" value="1"/>
</dbReference>
<feature type="compositionally biased region" description="Polar residues" evidence="2">
    <location>
        <begin position="702"/>
        <end position="712"/>
    </location>
</feature>
<dbReference type="InterPro" id="IPR000198">
    <property type="entry name" value="RhoGAP_dom"/>
</dbReference>
<dbReference type="InterPro" id="IPR008936">
    <property type="entry name" value="Rho_GTPase_activation_prot"/>
</dbReference>
<dbReference type="Gene3D" id="1.10.555.10">
    <property type="entry name" value="Rho GTPase activation protein"/>
    <property type="match status" value="1"/>
</dbReference>
<protein>
    <submittedName>
        <fullName evidence="4">Rho GTPase activating protein 30</fullName>
    </submittedName>
</protein>
<dbReference type="AlphaFoldDB" id="A0A8D0GVI8"/>
<feature type="compositionally biased region" description="Basic and acidic residues" evidence="2">
    <location>
        <begin position="338"/>
        <end position="347"/>
    </location>
</feature>
<gene>
    <name evidence="4" type="primary">ARHGAP30</name>
</gene>
<name>A0A8D0GVI8_SPHPU</name>
<feature type="region of interest" description="Disordered" evidence="2">
    <location>
        <begin position="152"/>
        <end position="281"/>
    </location>
</feature>
<dbReference type="Ensembl" id="ENSSPUT00000012631.1">
    <property type="protein sequence ID" value="ENSSPUP00000011843.1"/>
    <property type="gene ID" value="ENSSPUG00000009090.1"/>
</dbReference>